<accession>A0A1H2YWJ7</accession>
<comment type="catalytic activity">
    <reaction evidence="13">
        <text>a lipid A disaccharide + ATP = a lipid IVA + ADP + H(+)</text>
        <dbReference type="Rhea" id="RHEA:67840"/>
        <dbReference type="ChEBI" id="CHEBI:15378"/>
        <dbReference type="ChEBI" id="CHEBI:30616"/>
        <dbReference type="ChEBI" id="CHEBI:176343"/>
        <dbReference type="ChEBI" id="CHEBI:176425"/>
        <dbReference type="ChEBI" id="CHEBI:456216"/>
        <dbReference type="EC" id="2.7.1.130"/>
    </reaction>
</comment>
<dbReference type="GO" id="GO:0009245">
    <property type="term" value="P:lipid A biosynthetic process"/>
    <property type="evidence" value="ECO:0007669"/>
    <property type="project" value="UniProtKB-UniRule"/>
</dbReference>
<dbReference type="Proteomes" id="UP000199592">
    <property type="component" value="Unassembled WGS sequence"/>
</dbReference>
<keyword evidence="10 13" id="KW-0067">ATP-binding</keyword>
<keyword evidence="6 13" id="KW-0441">Lipid A biosynthesis</keyword>
<keyword evidence="7 13" id="KW-0808">Transferase</keyword>
<dbReference type="OrthoDB" id="9766423at2"/>
<feature type="binding site" evidence="13">
    <location>
        <begin position="48"/>
        <end position="55"/>
    </location>
    <ligand>
        <name>ATP</name>
        <dbReference type="ChEBI" id="CHEBI:30616"/>
    </ligand>
</feature>
<evidence type="ECO:0000256" key="6">
    <source>
        <dbReference type="ARBA" id="ARBA00022556"/>
    </source>
</evidence>
<keyword evidence="11 13" id="KW-0443">Lipid metabolism</keyword>
<dbReference type="PANTHER" id="PTHR42724">
    <property type="entry name" value="TETRAACYLDISACCHARIDE 4'-KINASE"/>
    <property type="match status" value="1"/>
</dbReference>
<dbReference type="InterPro" id="IPR003758">
    <property type="entry name" value="LpxK"/>
</dbReference>
<dbReference type="GO" id="GO:0005524">
    <property type="term" value="F:ATP binding"/>
    <property type="evidence" value="ECO:0007669"/>
    <property type="project" value="UniProtKB-UniRule"/>
</dbReference>
<evidence type="ECO:0000256" key="10">
    <source>
        <dbReference type="ARBA" id="ARBA00022840"/>
    </source>
</evidence>
<gene>
    <name evidence="13" type="primary">lpxK</name>
    <name evidence="14" type="ORF">SAMN04487892_3215</name>
</gene>
<dbReference type="EC" id="2.7.1.130" evidence="3 13"/>
<evidence type="ECO:0000256" key="4">
    <source>
        <dbReference type="ARBA" id="ARBA00016436"/>
    </source>
</evidence>
<evidence type="ECO:0000256" key="3">
    <source>
        <dbReference type="ARBA" id="ARBA00012071"/>
    </source>
</evidence>
<evidence type="ECO:0000256" key="1">
    <source>
        <dbReference type="ARBA" id="ARBA00002274"/>
    </source>
</evidence>
<evidence type="ECO:0000256" key="7">
    <source>
        <dbReference type="ARBA" id="ARBA00022679"/>
    </source>
</evidence>
<dbReference type="HAMAP" id="MF_00409">
    <property type="entry name" value="LpxK"/>
    <property type="match status" value="1"/>
</dbReference>
<evidence type="ECO:0000313" key="14">
    <source>
        <dbReference type="EMBL" id="SDX09526.1"/>
    </source>
</evidence>
<evidence type="ECO:0000256" key="5">
    <source>
        <dbReference type="ARBA" id="ARBA00022516"/>
    </source>
</evidence>
<dbReference type="UniPathway" id="UPA00359">
    <property type="reaction ID" value="UER00482"/>
</dbReference>
<dbReference type="GO" id="GO:0009244">
    <property type="term" value="P:lipopolysaccharide core region biosynthetic process"/>
    <property type="evidence" value="ECO:0007669"/>
    <property type="project" value="TreeGrafter"/>
</dbReference>
<dbReference type="PANTHER" id="PTHR42724:SF1">
    <property type="entry name" value="TETRAACYLDISACCHARIDE 4'-KINASE, MITOCHONDRIAL-RELATED"/>
    <property type="match status" value="1"/>
</dbReference>
<dbReference type="GO" id="GO:0005886">
    <property type="term" value="C:plasma membrane"/>
    <property type="evidence" value="ECO:0007669"/>
    <property type="project" value="TreeGrafter"/>
</dbReference>
<comment type="similarity">
    <text evidence="13">Belongs to the LpxK family.</text>
</comment>
<organism evidence="14 15">
    <name type="scientific">Flagellimonas zhangzhouensis</name>
    <dbReference type="NCBI Taxonomy" id="1073328"/>
    <lineage>
        <taxon>Bacteria</taxon>
        <taxon>Pseudomonadati</taxon>
        <taxon>Bacteroidota</taxon>
        <taxon>Flavobacteriia</taxon>
        <taxon>Flavobacteriales</taxon>
        <taxon>Flavobacteriaceae</taxon>
        <taxon>Flagellimonas</taxon>
    </lineage>
</organism>
<dbReference type="STRING" id="1073328.SAMN05216294_3278"/>
<evidence type="ECO:0000313" key="15">
    <source>
        <dbReference type="Proteomes" id="UP000199592"/>
    </source>
</evidence>
<dbReference type="InterPro" id="IPR027417">
    <property type="entry name" value="P-loop_NTPase"/>
</dbReference>
<sequence>MLQVLRKIAFPISLIYALVVYVRNFLFDIGVFKSKSFSTPTICVGNISVGGTGKTPMTEFLLRMLKDKKVAVLSRGYKRQSKGFVLANEGSSVLDLGDEPFQIHKKFPDVAIAVDGDRPNGIAQLENGVKPEVIVLDDAMQHRWVKPTKTILLTAYSKLYVNDWYLPTGDLRDAKVASKRADVIVVTKCPASISEAEKKNIAIKLKPESNQKVLFASLAYADFVSDGNQNKPLSELINKSFALVTGIASPEPLVQYLSAMGLEFEHFEFGDHHHFTDEEIGTFSGFDQILTTEKDFVRLEGRVDGVFYLEVAHQFNATDTAALEESLKQIF</sequence>
<dbReference type="AlphaFoldDB" id="A0A1H2YWJ7"/>
<evidence type="ECO:0000256" key="13">
    <source>
        <dbReference type="HAMAP-Rule" id="MF_00409"/>
    </source>
</evidence>
<keyword evidence="15" id="KW-1185">Reference proteome</keyword>
<dbReference type="EMBL" id="FNMY01000007">
    <property type="protein sequence ID" value="SDX09526.1"/>
    <property type="molecule type" value="Genomic_DNA"/>
</dbReference>
<reference evidence="15" key="1">
    <citation type="submission" date="2016-10" db="EMBL/GenBank/DDBJ databases">
        <authorList>
            <person name="Varghese N."/>
            <person name="Submissions S."/>
        </authorList>
    </citation>
    <scope>NUCLEOTIDE SEQUENCE [LARGE SCALE GENOMIC DNA]</scope>
    <source>
        <strain evidence="15">DSM 25030</strain>
    </source>
</reference>
<dbReference type="GO" id="GO:0009029">
    <property type="term" value="F:lipid-A 4'-kinase activity"/>
    <property type="evidence" value="ECO:0007669"/>
    <property type="project" value="UniProtKB-UniRule"/>
</dbReference>
<name>A0A1H2YWJ7_9FLAO</name>
<comment type="pathway">
    <text evidence="2 13">Glycolipid biosynthesis; lipid IV(A) biosynthesis; lipid IV(A) from (3R)-3-hydroxytetradecanoyl-[acyl-carrier-protein] and UDP-N-acetyl-alpha-D-glucosamine: step 6/6.</text>
</comment>
<dbReference type="RefSeq" id="WP_090299247.1">
    <property type="nucleotide sequence ID" value="NZ_FNKI01000006.1"/>
</dbReference>
<evidence type="ECO:0000256" key="12">
    <source>
        <dbReference type="ARBA" id="ARBA00029757"/>
    </source>
</evidence>
<dbReference type="SUPFAM" id="SSF52540">
    <property type="entry name" value="P-loop containing nucleoside triphosphate hydrolases"/>
    <property type="match status" value="1"/>
</dbReference>
<comment type="function">
    <text evidence="1 13">Transfers the gamma-phosphate of ATP to the 4'-position of a tetraacyldisaccharide 1-phosphate intermediate (termed DS-1-P) to form tetraacyldisaccharide 1,4'-bis-phosphate (lipid IVA).</text>
</comment>
<evidence type="ECO:0000256" key="2">
    <source>
        <dbReference type="ARBA" id="ARBA00004870"/>
    </source>
</evidence>
<dbReference type="NCBIfam" id="TIGR00682">
    <property type="entry name" value="lpxK"/>
    <property type="match status" value="1"/>
</dbReference>
<evidence type="ECO:0000256" key="9">
    <source>
        <dbReference type="ARBA" id="ARBA00022777"/>
    </source>
</evidence>
<keyword evidence="9 13" id="KW-0418">Kinase</keyword>
<dbReference type="Pfam" id="PF02606">
    <property type="entry name" value="LpxK"/>
    <property type="match status" value="1"/>
</dbReference>
<evidence type="ECO:0000256" key="8">
    <source>
        <dbReference type="ARBA" id="ARBA00022741"/>
    </source>
</evidence>
<proteinExistence type="inferred from homology"/>
<keyword evidence="5 13" id="KW-0444">Lipid biosynthesis</keyword>
<protein>
    <recommendedName>
        <fullName evidence="4 13">Tetraacyldisaccharide 4'-kinase</fullName>
        <ecNumber evidence="3 13">2.7.1.130</ecNumber>
    </recommendedName>
    <alternativeName>
        <fullName evidence="12 13">Lipid A 4'-kinase</fullName>
    </alternativeName>
</protein>
<evidence type="ECO:0000256" key="11">
    <source>
        <dbReference type="ARBA" id="ARBA00023098"/>
    </source>
</evidence>
<keyword evidence="8 13" id="KW-0547">Nucleotide-binding</keyword>